<dbReference type="AlphaFoldDB" id="A0A9X4E3W3"/>
<keyword evidence="3" id="KW-1185">Reference proteome</keyword>
<dbReference type="EMBL" id="CP146598">
    <property type="protein sequence ID" value="WWY02272.1"/>
    <property type="molecule type" value="Genomic_DNA"/>
</dbReference>
<gene>
    <name evidence="1" type="ORF">ORY91_002177</name>
    <name evidence="2" type="ORF">V9W64_05900</name>
</gene>
<evidence type="ECO:0000313" key="3">
    <source>
        <dbReference type="Proteomes" id="UP001149607"/>
    </source>
</evidence>
<proteinExistence type="predicted"/>
<evidence type="ECO:0000313" key="2">
    <source>
        <dbReference type="EMBL" id="WWY02272.1"/>
    </source>
</evidence>
<evidence type="ECO:0000313" key="1">
    <source>
        <dbReference type="EMBL" id="MDD9328739.1"/>
    </source>
</evidence>
<name>A0A9X4E3W3_9NEIS</name>
<dbReference type="EMBL" id="JAPQFL010000009">
    <property type="protein sequence ID" value="MDD9328739.1"/>
    <property type="molecule type" value="Genomic_DNA"/>
</dbReference>
<dbReference type="RefSeq" id="WP_274585782.1">
    <property type="nucleotide sequence ID" value="NZ_CP146598.1"/>
</dbReference>
<sequence length="195" mass="21835">MINLLGKAVGNTAANAVQGRLNAQNAVENNAMNRLDGLTTDERNRLRLVKKYGTDIQIISEKISNGSILLTKELADYIYTINTNPNLVITVHNKEPVNVVLIEKKRGWRPNKSVEGEQVHSARVAYNDFSNWSVLGKVIVSKDKNNRYRIIPDRYDFEWQSGLSKLPRNIETILGSPGAGVPFTIKYTGEPNVKD</sequence>
<organism evidence="1">
    <name type="scientific">Neisseria leonii</name>
    <dbReference type="NCBI Taxonomy" id="2995413"/>
    <lineage>
        <taxon>Bacteria</taxon>
        <taxon>Pseudomonadati</taxon>
        <taxon>Pseudomonadota</taxon>
        <taxon>Betaproteobacteria</taxon>
        <taxon>Neisseriales</taxon>
        <taxon>Neisseriaceae</taxon>
        <taxon>Neisseria</taxon>
    </lineage>
</organism>
<reference evidence="1" key="1">
    <citation type="submission" date="2022-10" db="EMBL/GenBank/DDBJ databases">
        <authorList>
            <person name="Boutroux M."/>
        </authorList>
    </citation>
    <scope>NUCLEOTIDE SEQUENCE</scope>
    <source>
        <strain evidence="1">51.81</strain>
    </source>
</reference>
<dbReference type="Proteomes" id="UP001149607">
    <property type="component" value="Chromosome"/>
</dbReference>
<accession>A0A9X4E3W3</accession>
<protein>
    <submittedName>
        <fullName evidence="1">VENN motif pre-toxin domain-containing protein</fullName>
    </submittedName>
</protein>
<reference evidence="2" key="2">
    <citation type="submission" date="2024-02" db="EMBL/GenBank/DDBJ databases">
        <title>Neisseria leonii sp. nov.</title>
        <authorList>
            <person name="Boutroux M."/>
            <person name="Favre-Rochex S."/>
            <person name="Gorgette O."/>
            <person name="Touak G."/>
            <person name="Muhle E."/>
            <person name="Chesneau O."/>
            <person name="Clermont D."/>
            <person name="Rahi P."/>
        </authorList>
    </citation>
    <scope>NUCLEOTIDE SEQUENCE</scope>
    <source>
        <strain evidence="2">51.81</strain>
    </source>
</reference>